<name>A0A7I4CKG8_PHYPA</name>
<reference evidence="1" key="3">
    <citation type="submission" date="2020-12" db="UniProtKB">
        <authorList>
            <consortium name="EnsemblPlants"/>
        </authorList>
    </citation>
    <scope>IDENTIFICATION</scope>
</reference>
<protein>
    <submittedName>
        <fullName evidence="1">Uncharacterized protein</fullName>
    </submittedName>
</protein>
<dbReference type="EMBL" id="ABEU02000024">
    <property type="status" value="NOT_ANNOTATED_CDS"/>
    <property type="molecule type" value="Genomic_DNA"/>
</dbReference>
<sequence>MSERSRTEERSPARRPLVPARSATLVGYLKTRSKGTRQLYYNERMQRITRHLPSMDRLNDGRNAGLRCFHKQRRNSSMMRRPNLSPCSIARSSISDALEA</sequence>
<reference evidence="1 2" key="1">
    <citation type="journal article" date="2008" name="Science">
        <title>The Physcomitrella genome reveals evolutionary insights into the conquest of land by plants.</title>
        <authorList>
            <person name="Rensing S."/>
            <person name="Lang D."/>
            <person name="Zimmer A."/>
            <person name="Terry A."/>
            <person name="Salamov A."/>
            <person name="Shapiro H."/>
            <person name="Nishiyama T."/>
            <person name="Perroud P.-F."/>
            <person name="Lindquist E."/>
            <person name="Kamisugi Y."/>
            <person name="Tanahashi T."/>
            <person name="Sakakibara K."/>
            <person name="Fujita T."/>
            <person name="Oishi K."/>
            <person name="Shin-I T."/>
            <person name="Kuroki Y."/>
            <person name="Toyoda A."/>
            <person name="Suzuki Y."/>
            <person name="Hashimoto A."/>
            <person name="Yamaguchi K."/>
            <person name="Sugano A."/>
            <person name="Kohara Y."/>
            <person name="Fujiyama A."/>
            <person name="Anterola A."/>
            <person name="Aoki S."/>
            <person name="Ashton N."/>
            <person name="Barbazuk W.B."/>
            <person name="Barker E."/>
            <person name="Bennetzen J."/>
            <person name="Bezanilla M."/>
            <person name="Blankenship R."/>
            <person name="Cho S.H."/>
            <person name="Dutcher S."/>
            <person name="Estelle M."/>
            <person name="Fawcett J.A."/>
            <person name="Gundlach H."/>
            <person name="Hanada K."/>
            <person name="Heyl A."/>
            <person name="Hicks K.A."/>
            <person name="Hugh J."/>
            <person name="Lohr M."/>
            <person name="Mayer K."/>
            <person name="Melkozernov A."/>
            <person name="Murata T."/>
            <person name="Nelson D."/>
            <person name="Pils B."/>
            <person name="Prigge M."/>
            <person name="Reiss B."/>
            <person name="Renner T."/>
            <person name="Rombauts S."/>
            <person name="Rushton P."/>
            <person name="Sanderfoot A."/>
            <person name="Schween G."/>
            <person name="Shiu S.-H."/>
            <person name="Stueber K."/>
            <person name="Theodoulou F.L."/>
            <person name="Tu H."/>
            <person name="Van de Peer Y."/>
            <person name="Verrier P.J."/>
            <person name="Waters E."/>
            <person name="Wood A."/>
            <person name="Yang L."/>
            <person name="Cove D."/>
            <person name="Cuming A."/>
            <person name="Hasebe M."/>
            <person name="Lucas S."/>
            <person name="Mishler D.B."/>
            <person name="Reski R."/>
            <person name="Grigoriev I."/>
            <person name="Quatrano R.S."/>
            <person name="Boore J.L."/>
        </authorList>
    </citation>
    <scope>NUCLEOTIDE SEQUENCE [LARGE SCALE GENOMIC DNA]</scope>
    <source>
        <strain evidence="1 2">cv. Gransden 2004</strain>
    </source>
</reference>
<dbReference type="GeneID" id="141044868"/>
<evidence type="ECO:0000313" key="1">
    <source>
        <dbReference type="EnsemblPlants" id="Pp3c24_20530V3.1"/>
    </source>
</evidence>
<dbReference type="AlphaFoldDB" id="A0A7I4CKG8"/>
<organism evidence="1 2">
    <name type="scientific">Physcomitrium patens</name>
    <name type="common">Spreading-leaved earth moss</name>
    <name type="synonym">Physcomitrella patens</name>
    <dbReference type="NCBI Taxonomy" id="3218"/>
    <lineage>
        <taxon>Eukaryota</taxon>
        <taxon>Viridiplantae</taxon>
        <taxon>Streptophyta</taxon>
        <taxon>Embryophyta</taxon>
        <taxon>Bryophyta</taxon>
        <taxon>Bryophytina</taxon>
        <taxon>Bryopsida</taxon>
        <taxon>Funariidae</taxon>
        <taxon>Funariales</taxon>
        <taxon>Funariaceae</taxon>
        <taxon>Physcomitrium</taxon>
    </lineage>
</organism>
<dbReference type="EnsemblPlants" id="Pp3c24_20530V3.1">
    <property type="protein sequence ID" value="Pp3c24_20530V3.1"/>
    <property type="gene ID" value="Pp3c24_20530"/>
</dbReference>
<dbReference type="RefSeq" id="XP_073386886.1">
    <property type="nucleotide sequence ID" value="XM_073530785.1"/>
</dbReference>
<proteinExistence type="predicted"/>
<reference evidence="1 2" key="2">
    <citation type="journal article" date="2018" name="Plant J.">
        <title>The Physcomitrella patens chromosome-scale assembly reveals moss genome structure and evolution.</title>
        <authorList>
            <person name="Lang D."/>
            <person name="Ullrich K.K."/>
            <person name="Murat F."/>
            <person name="Fuchs J."/>
            <person name="Jenkins J."/>
            <person name="Haas F.B."/>
            <person name="Piednoel M."/>
            <person name="Gundlach H."/>
            <person name="Van Bel M."/>
            <person name="Meyberg R."/>
            <person name="Vives C."/>
            <person name="Morata J."/>
            <person name="Symeonidi A."/>
            <person name="Hiss M."/>
            <person name="Muchero W."/>
            <person name="Kamisugi Y."/>
            <person name="Saleh O."/>
            <person name="Blanc G."/>
            <person name="Decker E.L."/>
            <person name="van Gessel N."/>
            <person name="Grimwood J."/>
            <person name="Hayes R.D."/>
            <person name="Graham S.W."/>
            <person name="Gunter L.E."/>
            <person name="McDaniel S.F."/>
            <person name="Hoernstein S.N.W."/>
            <person name="Larsson A."/>
            <person name="Li F.W."/>
            <person name="Perroud P.F."/>
            <person name="Phillips J."/>
            <person name="Ranjan P."/>
            <person name="Rokshar D.S."/>
            <person name="Rothfels C.J."/>
            <person name="Schneider L."/>
            <person name="Shu S."/>
            <person name="Stevenson D.W."/>
            <person name="Thummler F."/>
            <person name="Tillich M."/>
            <person name="Villarreal Aguilar J.C."/>
            <person name="Widiez T."/>
            <person name="Wong G.K."/>
            <person name="Wymore A."/>
            <person name="Zhang Y."/>
            <person name="Zimmer A.D."/>
            <person name="Quatrano R.S."/>
            <person name="Mayer K.F.X."/>
            <person name="Goodstein D."/>
            <person name="Casacuberta J.M."/>
            <person name="Vandepoele K."/>
            <person name="Reski R."/>
            <person name="Cuming A.C."/>
            <person name="Tuskan G.A."/>
            <person name="Maumus F."/>
            <person name="Salse J."/>
            <person name="Schmutz J."/>
            <person name="Rensing S.A."/>
        </authorList>
    </citation>
    <scope>NUCLEOTIDE SEQUENCE [LARGE SCALE GENOMIC DNA]</scope>
    <source>
        <strain evidence="1 2">cv. Gransden 2004</strain>
    </source>
</reference>
<dbReference type="Proteomes" id="UP000006727">
    <property type="component" value="Chromosome 24"/>
</dbReference>
<accession>A0A7I4CKG8</accession>
<dbReference type="Gramene" id="Pp3c24_20530V3.1">
    <property type="protein sequence ID" value="Pp3c24_20530V3.1"/>
    <property type="gene ID" value="Pp3c24_20530"/>
</dbReference>
<evidence type="ECO:0000313" key="2">
    <source>
        <dbReference type="Proteomes" id="UP000006727"/>
    </source>
</evidence>
<dbReference type="InParanoid" id="A0A7I4CKG8"/>
<keyword evidence="2" id="KW-1185">Reference proteome</keyword>